<comment type="caution">
    <text evidence="1">The sequence shown here is derived from an EMBL/GenBank/DDBJ whole genome shotgun (WGS) entry which is preliminary data.</text>
</comment>
<gene>
    <name evidence="1" type="ORF">OLEA9_A017694</name>
</gene>
<reference evidence="1 2" key="1">
    <citation type="submission" date="2019-12" db="EMBL/GenBank/DDBJ databases">
        <authorList>
            <person name="Alioto T."/>
            <person name="Alioto T."/>
            <person name="Gomez Garrido J."/>
        </authorList>
    </citation>
    <scope>NUCLEOTIDE SEQUENCE [LARGE SCALE GENOMIC DNA]</scope>
</reference>
<sequence length="176" mass="20183">MKNEKDVSYTIYEFSIAMQIWAYEAVTELSKCFGQRVGERSQQLLDIQLHVHATLHPTEAEHDLPYITNLVSFPDRPVRGHRLVEDMTVALWVTAMTISPMQGSRTTKHSQAMTVRHRKAATMTGLRLMRVEIAVTTLPARPVLVRLVDRLSRGKTTIVQRRVKCRGERRDCHHAP</sequence>
<protein>
    <submittedName>
        <fullName evidence="1">Uncharacterized protein</fullName>
    </submittedName>
</protein>
<dbReference type="AlphaFoldDB" id="A0A8S0TAD5"/>
<dbReference type="Proteomes" id="UP000594638">
    <property type="component" value="Unassembled WGS sequence"/>
</dbReference>
<accession>A0A8S0TAD5</accession>
<dbReference type="Gramene" id="OE9A017694T1">
    <property type="protein sequence ID" value="OE9A017694C1"/>
    <property type="gene ID" value="OE9A017694"/>
</dbReference>
<evidence type="ECO:0000313" key="2">
    <source>
        <dbReference type="Proteomes" id="UP000594638"/>
    </source>
</evidence>
<proteinExistence type="predicted"/>
<name>A0A8S0TAD5_OLEEU</name>
<organism evidence="1 2">
    <name type="scientific">Olea europaea subsp. europaea</name>
    <dbReference type="NCBI Taxonomy" id="158383"/>
    <lineage>
        <taxon>Eukaryota</taxon>
        <taxon>Viridiplantae</taxon>
        <taxon>Streptophyta</taxon>
        <taxon>Embryophyta</taxon>
        <taxon>Tracheophyta</taxon>
        <taxon>Spermatophyta</taxon>
        <taxon>Magnoliopsida</taxon>
        <taxon>eudicotyledons</taxon>
        <taxon>Gunneridae</taxon>
        <taxon>Pentapetalae</taxon>
        <taxon>asterids</taxon>
        <taxon>lamiids</taxon>
        <taxon>Lamiales</taxon>
        <taxon>Oleaceae</taxon>
        <taxon>Oleeae</taxon>
        <taxon>Olea</taxon>
    </lineage>
</organism>
<dbReference type="OrthoDB" id="1194650at2759"/>
<keyword evidence="2" id="KW-1185">Reference proteome</keyword>
<evidence type="ECO:0000313" key="1">
    <source>
        <dbReference type="EMBL" id="CAA3001109.1"/>
    </source>
</evidence>
<dbReference type="EMBL" id="CACTIH010005733">
    <property type="protein sequence ID" value="CAA3001109.1"/>
    <property type="molecule type" value="Genomic_DNA"/>
</dbReference>